<evidence type="ECO:0000256" key="11">
    <source>
        <dbReference type="ARBA" id="ARBA00038905"/>
    </source>
</evidence>
<dbReference type="Proteomes" id="UP000003963">
    <property type="component" value="Unassembled WGS sequence"/>
</dbReference>
<evidence type="ECO:0000259" key="12">
    <source>
        <dbReference type="PROSITE" id="PS51462"/>
    </source>
</evidence>
<keyword evidence="9" id="KW-0234">DNA repair</keyword>
<dbReference type="GO" id="GO:0006281">
    <property type="term" value="P:DNA repair"/>
    <property type="evidence" value="ECO:0007669"/>
    <property type="project" value="UniProtKB-KW"/>
</dbReference>
<organism evidence="13 14">
    <name type="scientific">Streptomyces himastatinicus ATCC 53653</name>
    <dbReference type="NCBI Taxonomy" id="457427"/>
    <lineage>
        <taxon>Bacteria</taxon>
        <taxon>Bacillati</taxon>
        <taxon>Actinomycetota</taxon>
        <taxon>Actinomycetes</taxon>
        <taxon>Kitasatosporales</taxon>
        <taxon>Streptomycetaceae</taxon>
        <taxon>Streptomyces</taxon>
        <taxon>Streptomyces violaceusniger group</taxon>
    </lineage>
</organism>
<evidence type="ECO:0000256" key="8">
    <source>
        <dbReference type="ARBA" id="ARBA00022842"/>
    </source>
</evidence>
<feature type="domain" description="Nudix hydrolase" evidence="12">
    <location>
        <begin position="70"/>
        <end position="193"/>
    </location>
</feature>
<name>D9WLT9_9ACTN</name>
<dbReference type="PROSITE" id="PS51462">
    <property type="entry name" value="NUDIX"/>
    <property type="match status" value="1"/>
</dbReference>
<dbReference type="PROSITE" id="PS00893">
    <property type="entry name" value="NUDIX_BOX"/>
    <property type="match status" value="1"/>
</dbReference>
<dbReference type="InterPro" id="IPR000086">
    <property type="entry name" value="NUDIX_hydrolase_dom"/>
</dbReference>
<proteinExistence type="inferred from homology"/>
<dbReference type="GO" id="GO:0044715">
    <property type="term" value="F:8-oxo-dGDP phosphatase activity"/>
    <property type="evidence" value="ECO:0007669"/>
    <property type="project" value="TreeGrafter"/>
</dbReference>
<reference evidence="13 14" key="1">
    <citation type="submission" date="2009-02" db="EMBL/GenBank/DDBJ databases">
        <title>Annotation of Streptomyces hygroscopicus strain ATCC 53653.</title>
        <authorList>
            <consortium name="The Broad Institute Genome Sequencing Platform"/>
            <consortium name="Broad Institute Microbial Sequencing Center"/>
            <person name="Fischbach M."/>
            <person name="Godfrey P."/>
            <person name="Ward D."/>
            <person name="Young S."/>
            <person name="Zeng Q."/>
            <person name="Koehrsen M."/>
            <person name="Alvarado L."/>
            <person name="Berlin A.M."/>
            <person name="Bochicchio J."/>
            <person name="Borenstein D."/>
            <person name="Chapman S.B."/>
            <person name="Chen Z."/>
            <person name="Engels R."/>
            <person name="Freedman E."/>
            <person name="Gellesch M."/>
            <person name="Goldberg J."/>
            <person name="Griggs A."/>
            <person name="Gujja S."/>
            <person name="Heilman E.R."/>
            <person name="Heiman D.I."/>
            <person name="Hepburn T.A."/>
            <person name="Howarth C."/>
            <person name="Jen D."/>
            <person name="Larson L."/>
            <person name="Lewis B."/>
            <person name="Mehta T."/>
            <person name="Park D."/>
            <person name="Pearson M."/>
            <person name="Richards J."/>
            <person name="Roberts A."/>
            <person name="Saif S."/>
            <person name="Shea T.D."/>
            <person name="Shenoy N."/>
            <person name="Sisk P."/>
            <person name="Stolte C."/>
            <person name="Sykes S.N."/>
            <person name="Thomson T."/>
            <person name="Walk T."/>
            <person name="White J."/>
            <person name="Yandava C."/>
            <person name="Straight P."/>
            <person name="Clardy J."/>
            <person name="Hung D."/>
            <person name="Kolter R."/>
            <person name="Mekalanos J."/>
            <person name="Walker S."/>
            <person name="Walsh C.T."/>
            <person name="Wieland-Brown L.C."/>
            <person name="Haas B."/>
            <person name="Nusbaum C."/>
            <person name="Birren B."/>
        </authorList>
    </citation>
    <scope>NUCLEOTIDE SEQUENCE [LARGE SCALE GENOMIC DNA]</scope>
    <source>
        <strain evidence="13 14">ATCC 53653</strain>
    </source>
</reference>
<dbReference type="InterPro" id="IPR047127">
    <property type="entry name" value="MutT-like"/>
</dbReference>
<dbReference type="PANTHER" id="PTHR47707:SF1">
    <property type="entry name" value="NUDIX HYDROLASE FAMILY PROTEIN"/>
    <property type="match status" value="1"/>
</dbReference>
<evidence type="ECO:0000313" key="14">
    <source>
        <dbReference type="Proteomes" id="UP000003963"/>
    </source>
</evidence>
<evidence type="ECO:0000313" key="13">
    <source>
        <dbReference type="EMBL" id="EFL23678.1"/>
    </source>
</evidence>
<dbReference type="GO" id="GO:0046872">
    <property type="term" value="F:metal ion binding"/>
    <property type="evidence" value="ECO:0007669"/>
    <property type="project" value="UniProtKB-KW"/>
</dbReference>
<evidence type="ECO:0000256" key="3">
    <source>
        <dbReference type="ARBA" id="ARBA00022457"/>
    </source>
</evidence>
<dbReference type="Gene3D" id="3.90.79.10">
    <property type="entry name" value="Nucleoside Triphosphate Pyrophosphohydrolase"/>
    <property type="match status" value="1"/>
</dbReference>
<keyword evidence="7" id="KW-0378">Hydrolase</keyword>
<evidence type="ECO:0000256" key="9">
    <source>
        <dbReference type="ARBA" id="ARBA00023204"/>
    </source>
</evidence>
<dbReference type="GO" id="GO:0008413">
    <property type="term" value="F:8-oxo-7,8-dihydroguanosine triphosphate pyrophosphatase activity"/>
    <property type="evidence" value="ECO:0007669"/>
    <property type="project" value="TreeGrafter"/>
</dbReference>
<evidence type="ECO:0000256" key="6">
    <source>
        <dbReference type="ARBA" id="ARBA00022763"/>
    </source>
</evidence>
<dbReference type="AlphaFoldDB" id="D9WLT9"/>
<evidence type="ECO:0000256" key="10">
    <source>
        <dbReference type="ARBA" id="ARBA00035861"/>
    </source>
</evidence>
<dbReference type="EC" id="3.6.1.55" evidence="11"/>
<dbReference type="HOGENOM" id="CLU_1359757_0_0_11"/>
<dbReference type="InterPro" id="IPR020084">
    <property type="entry name" value="NUDIX_hydrolase_CS"/>
</dbReference>
<dbReference type="GO" id="GO:0035539">
    <property type="term" value="F:8-oxo-7,8-dihydrodeoxyguanosine triphosphate pyrophosphatase activity"/>
    <property type="evidence" value="ECO:0007669"/>
    <property type="project" value="UniProtKB-EC"/>
</dbReference>
<dbReference type="Pfam" id="PF00293">
    <property type="entry name" value="NUDIX"/>
    <property type="match status" value="1"/>
</dbReference>
<evidence type="ECO:0000256" key="1">
    <source>
        <dbReference type="ARBA" id="ARBA00001946"/>
    </source>
</evidence>
<dbReference type="EMBL" id="GG657754">
    <property type="protein sequence ID" value="EFL23678.1"/>
    <property type="molecule type" value="Genomic_DNA"/>
</dbReference>
<keyword evidence="8" id="KW-0460">Magnesium</keyword>
<keyword evidence="6" id="KW-0227">DNA damage</keyword>
<dbReference type="GO" id="GO:0006260">
    <property type="term" value="P:DNA replication"/>
    <property type="evidence" value="ECO:0007669"/>
    <property type="project" value="UniProtKB-KW"/>
</dbReference>
<dbReference type="CDD" id="cd04690">
    <property type="entry name" value="NUDIX_Hydrolase"/>
    <property type="match status" value="1"/>
</dbReference>
<dbReference type="GO" id="GO:0044716">
    <property type="term" value="F:8-oxo-GDP phosphatase activity"/>
    <property type="evidence" value="ECO:0007669"/>
    <property type="project" value="TreeGrafter"/>
</dbReference>
<dbReference type="PANTHER" id="PTHR47707">
    <property type="entry name" value="8-OXO-DGTP DIPHOSPHATASE"/>
    <property type="match status" value="1"/>
</dbReference>
<sequence length="201" mass="21577">MSPRPCAPTVSSPRRRVGRWVGSSDIGCLLGGRDDHARSWSALQVNREKSLAGSVVPAARIARMTYEDEVSMSVVAAAIVQRGRLLVVSKKAAPEVFYLPGGKPDPGEGPLETLARELDEELGVTPLEPRLLAEVEGVAVLERVPMRLTVFEARIDREPHPAAELAHMRWITGGESDVRLAGAIRNHVVPLLRSGGALAAA</sequence>
<keyword evidence="4" id="KW-0235">DNA replication</keyword>
<accession>D9WLT9</accession>
<protein>
    <recommendedName>
        <fullName evidence="11">8-oxo-dGTP diphosphatase</fullName>
        <ecNumber evidence="11">3.6.1.55</ecNumber>
    </recommendedName>
</protein>
<keyword evidence="5" id="KW-0479">Metal-binding</keyword>
<dbReference type="InterPro" id="IPR015797">
    <property type="entry name" value="NUDIX_hydrolase-like_dom_sf"/>
</dbReference>
<evidence type="ECO:0000256" key="4">
    <source>
        <dbReference type="ARBA" id="ARBA00022705"/>
    </source>
</evidence>
<comment type="cofactor">
    <cofactor evidence="1">
        <name>Mg(2+)</name>
        <dbReference type="ChEBI" id="CHEBI:18420"/>
    </cofactor>
</comment>
<evidence type="ECO:0000256" key="7">
    <source>
        <dbReference type="ARBA" id="ARBA00022801"/>
    </source>
</evidence>
<dbReference type="SUPFAM" id="SSF55811">
    <property type="entry name" value="Nudix"/>
    <property type="match status" value="1"/>
</dbReference>
<comment type="catalytic activity">
    <reaction evidence="10">
        <text>8-oxo-dGTP + H2O = 8-oxo-dGMP + diphosphate + H(+)</text>
        <dbReference type="Rhea" id="RHEA:31575"/>
        <dbReference type="ChEBI" id="CHEBI:15377"/>
        <dbReference type="ChEBI" id="CHEBI:15378"/>
        <dbReference type="ChEBI" id="CHEBI:33019"/>
        <dbReference type="ChEBI" id="CHEBI:63224"/>
        <dbReference type="ChEBI" id="CHEBI:77896"/>
        <dbReference type="EC" id="3.6.1.55"/>
    </reaction>
</comment>
<evidence type="ECO:0000256" key="5">
    <source>
        <dbReference type="ARBA" id="ARBA00022723"/>
    </source>
</evidence>
<keyword evidence="14" id="KW-1185">Reference proteome</keyword>
<evidence type="ECO:0000256" key="2">
    <source>
        <dbReference type="ARBA" id="ARBA00005582"/>
    </source>
</evidence>
<keyword evidence="3" id="KW-0515">Mutator protein</keyword>
<comment type="similarity">
    <text evidence="2">Belongs to the Nudix hydrolase family.</text>
</comment>
<gene>
    <name evidence="13" type="ORF">SSOG_03393</name>
</gene>
<dbReference type="STRING" id="457427.SSOG_03393"/>